<keyword evidence="2" id="KW-1185">Reference proteome</keyword>
<comment type="caution">
    <text evidence="1">The sequence shown here is derived from an EMBL/GenBank/DDBJ whole genome shotgun (WGS) entry which is preliminary data.</text>
</comment>
<gene>
    <name evidence="1" type="ORF">RhiirA4_467243</name>
</gene>
<evidence type="ECO:0000313" key="1">
    <source>
        <dbReference type="EMBL" id="PKY50656.1"/>
    </source>
</evidence>
<name>A0A2I1GVL6_9GLOM</name>
<dbReference type="AlphaFoldDB" id="A0A2I1GVL6"/>
<dbReference type="VEuPathDB" id="FungiDB:RhiirFUN_003865"/>
<dbReference type="EMBL" id="LLXI01000903">
    <property type="protein sequence ID" value="PKY50656.1"/>
    <property type="molecule type" value="Genomic_DNA"/>
</dbReference>
<proteinExistence type="predicted"/>
<protein>
    <submittedName>
        <fullName evidence="1">Uncharacterized protein</fullName>
    </submittedName>
</protein>
<dbReference type="Proteomes" id="UP000234323">
    <property type="component" value="Unassembled WGS sequence"/>
</dbReference>
<organism evidence="1 2">
    <name type="scientific">Rhizophagus irregularis</name>
    <dbReference type="NCBI Taxonomy" id="588596"/>
    <lineage>
        <taxon>Eukaryota</taxon>
        <taxon>Fungi</taxon>
        <taxon>Fungi incertae sedis</taxon>
        <taxon>Mucoromycota</taxon>
        <taxon>Glomeromycotina</taxon>
        <taxon>Glomeromycetes</taxon>
        <taxon>Glomerales</taxon>
        <taxon>Glomeraceae</taxon>
        <taxon>Rhizophagus</taxon>
    </lineage>
</organism>
<dbReference type="VEuPathDB" id="FungiDB:FUN_019780"/>
<accession>A0A2I1GVL6</accession>
<sequence>MRRMHKKYQQEKETKECLIYLEGEFSRTIEKRNEEGVLKPLIQSDDDFITILKNSIFEKDSIDRRKKKFYLTIDTIKTKSAVNKEGKRTYNYNVIWIINEIENNFLANEVMLLAQYESTNENEFKILIRSVIIGLLIICEKSEVILGINEYVNNLLYEFTKNLSNRKKIDSEFYIELLFIENLLKNSNIDIIDYNDQEYKEVIEIKKKARGMLKDKNIVMTIVHKIEIIEEALLVNEYNLIWNKKIVMGGFRMQYGKTKFSIAKN</sequence>
<evidence type="ECO:0000313" key="2">
    <source>
        <dbReference type="Proteomes" id="UP000234323"/>
    </source>
</evidence>
<reference evidence="1 2" key="1">
    <citation type="submission" date="2015-10" db="EMBL/GenBank/DDBJ databases">
        <title>Genome analyses suggest a sexual origin of heterokaryosis in a supposedly ancient asexual fungus.</title>
        <authorList>
            <person name="Ropars J."/>
            <person name="Sedzielewska K."/>
            <person name="Noel J."/>
            <person name="Charron P."/>
            <person name="Farinelli L."/>
            <person name="Marton T."/>
            <person name="Kruger M."/>
            <person name="Pelin A."/>
            <person name="Brachmann A."/>
            <person name="Corradi N."/>
        </authorList>
    </citation>
    <scope>NUCLEOTIDE SEQUENCE [LARGE SCALE GENOMIC DNA]</scope>
    <source>
        <strain evidence="1 2">A4</strain>
    </source>
</reference>